<reference evidence="8" key="1">
    <citation type="submission" date="2022-12" db="EMBL/GenBank/DDBJ databases">
        <authorList>
            <person name="Petersen C."/>
        </authorList>
    </citation>
    <scope>NUCLEOTIDE SEQUENCE</scope>
    <source>
        <strain evidence="8">IBT 15544</strain>
    </source>
</reference>
<organism evidence="8 9">
    <name type="scientific">Penicillium cinerascens</name>
    <dbReference type="NCBI Taxonomy" id="70096"/>
    <lineage>
        <taxon>Eukaryota</taxon>
        <taxon>Fungi</taxon>
        <taxon>Dikarya</taxon>
        <taxon>Ascomycota</taxon>
        <taxon>Pezizomycotina</taxon>
        <taxon>Eurotiomycetes</taxon>
        <taxon>Eurotiomycetidae</taxon>
        <taxon>Eurotiales</taxon>
        <taxon>Aspergillaceae</taxon>
        <taxon>Penicillium</taxon>
    </lineage>
</organism>
<evidence type="ECO:0000256" key="6">
    <source>
        <dbReference type="SAM" id="MobiDB-lite"/>
    </source>
</evidence>
<evidence type="ECO:0000256" key="3">
    <source>
        <dbReference type="ARBA" id="ARBA00023125"/>
    </source>
</evidence>
<reference evidence="8" key="2">
    <citation type="journal article" date="2023" name="IMA Fungus">
        <title>Comparative genomic study of the Penicillium genus elucidates a diverse pangenome and 15 lateral gene transfer events.</title>
        <authorList>
            <person name="Petersen C."/>
            <person name="Sorensen T."/>
            <person name="Nielsen M.R."/>
            <person name="Sondergaard T.E."/>
            <person name="Sorensen J.L."/>
            <person name="Fitzpatrick D.A."/>
            <person name="Frisvad J.C."/>
            <person name="Nielsen K.L."/>
        </authorList>
    </citation>
    <scope>NUCLEOTIDE SEQUENCE</scope>
    <source>
        <strain evidence="8">IBT 15544</strain>
    </source>
</reference>
<evidence type="ECO:0000256" key="1">
    <source>
        <dbReference type="ARBA" id="ARBA00004123"/>
    </source>
</evidence>
<evidence type="ECO:0000313" key="8">
    <source>
        <dbReference type="EMBL" id="KAJ5215334.1"/>
    </source>
</evidence>
<keyword evidence="4" id="KW-0804">Transcription</keyword>
<evidence type="ECO:0000256" key="2">
    <source>
        <dbReference type="ARBA" id="ARBA00023015"/>
    </source>
</evidence>
<comment type="subcellular location">
    <subcellularLocation>
        <location evidence="1">Nucleus</location>
    </subcellularLocation>
</comment>
<dbReference type="InterPro" id="IPR057520">
    <property type="entry name" value="GRHL1/CP2_C"/>
</dbReference>
<keyword evidence="2" id="KW-0805">Transcription regulation</keyword>
<protein>
    <recommendedName>
        <fullName evidence="7">Grh/CP2 DB domain-containing protein</fullName>
    </recommendedName>
</protein>
<name>A0A9W9NAE9_9EURO</name>
<dbReference type="Pfam" id="PF04516">
    <property type="entry name" value="CP2"/>
    <property type="match status" value="1"/>
</dbReference>
<dbReference type="EMBL" id="JAPQKR010000005">
    <property type="protein sequence ID" value="KAJ5215334.1"/>
    <property type="molecule type" value="Genomic_DNA"/>
</dbReference>
<dbReference type="RefSeq" id="XP_058311147.1">
    <property type="nucleotide sequence ID" value="XM_058448803.1"/>
</dbReference>
<dbReference type="AlphaFoldDB" id="A0A9W9NAE9"/>
<dbReference type="Pfam" id="PF25416">
    <property type="entry name" value="GRHL1_C"/>
    <property type="match status" value="1"/>
</dbReference>
<keyword evidence="3" id="KW-0238">DNA-binding</keyword>
<dbReference type="GO" id="GO:0001228">
    <property type="term" value="F:DNA-binding transcription activator activity, RNA polymerase II-specific"/>
    <property type="evidence" value="ECO:0007669"/>
    <property type="project" value="TreeGrafter"/>
</dbReference>
<evidence type="ECO:0000259" key="7">
    <source>
        <dbReference type="PROSITE" id="PS51968"/>
    </source>
</evidence>
<keyword evidence="5" id="KW-0539">Nucleus</keyword>
<keyword evidence="9" id="KW-1185">Reference proteome</keyword>
<dbReference type="PROSITE" id="PS51968">
    <property type="entry name" value="GRH_CP2_DB"/>
    <property type="match status" value="1"/>
</dbReference>
<accession>A0A9W9NAE9</accession>
<gene>
    <name evidence="8" type="ORF">N7498_001741</name>
</gene>
<dbReference type="GO" id="GO:0005634">
    <property type="term" value="C:nucleus"/>
    <property type="evidence" value="ECO:0007669"/>
    <property type="project" value="UniProtKB-SubCell"/>
</dbReference>
<evidence type="ECO:0000313" key="9">
    <source>
        <dbReference type="Proteomes" id="UP001150904"/>
    </source>
</evidence>
<proteinExistence type="predicted"/>
<dbReference type="PANTHER" id="PTHR11037:SF20">
    <property type="entry name" value="PROTEIN GRAINYHEAD"/>
    <property type="match status" value="1"/>
</dbReference>
<comment type="caution">
    <text evidence="8">The sequence shown here is derived from an EMBL/GenBank/DDBJ whole genome shotgun (WGS) entry which is preliminary data.</text>
</comment>
<dbReference type="InterPro" id="IPR007604">
    <property type="entry name" value="CP2"/>
</dbReference>
<dbReference type="OrthoDB" id="4328886at2759"/>
<dbReference type="GeneID" id="83176104"/>
<evidence type="ECO:0000256" key="4">
    <source>
        <dbReference type="ARBA" id="ARBA00023163"/>
    </source>
</evidence>
<dbReference type="GO" id="GO:0000978">
    <property type="term" value="F:RNA polymerase II cis-regulatory region sequence-specific DNA binding"/>
    <property type="evidence" value="ECO:0007669"/>
    <property type="project" value="TreeGrafter"/>
</dbReference>
<dbReference type="PANTHER" id="PTHR11037">
    <property type="entry name" value="TRANSCRIPTION FACTOR CP2"/>
    <property type="match status" value="1"/>
</dbReference>
<evidence type="ECO:0000256" key="5">
    <source>
        <dbReference type="ARBA" id="ARBA00023242"/>
    </source>
</evidence>
<feature type="non-terminal residue" evidence="8">
    <location>
        <position position="742"/>
    </location>
</feature>
<sequence length="742" mass="81863">PDDEFINRFQQIFTDIIRQRNGDSRPDSDLNGEMGNPMMPVKYADSEVLGVMSGAHITNDGSRPKGDLKMDKHDLKISNDRTPRNLQDLNFTPSWINPDLMMSLAGHFYTPGSGGRGTVFHSQAGDLHTPTLDLNMTTSLSLSNPMAGTQPTHQPYFDQFNQQYLAQHMAGRNLYGGVESYAPSAFIHRDSGYDTMHESPDGTINDIPVDQASTITLFRGFSAAGAMGGMSCAEDGNFRYNVTLRAPTAMVKHAKEMPVTYLNKGQAYDLAVLDSNPPVVSSELQKYRTFVRVSFEEEEQRSKPAACWQLWKEGRGSNEAHQNGGKLMAVEYVDQLQGKGDDYKQRQVHVEQTSFDGFCVTWTADPVTGPSGCTIPVRFNFLSTDFSLSKGVRGIPVRLCAKTELLSPGEEVGAIREAEVCYCKVKVFRDHGAERKLSNDVAHVTKAVERLKQQIAEAKMGGGFGKRRRGSNSVASIKGPAQPMKASKHKRAWSMSSQYEAPDKISLTDDLQAKLSMLQAMLSSTRTVSVLALGGDDEDDPDLYPIRLSVDSDFVRTEALSRQNTGILQSIESLILPPTGNVSLNSPCMDTTQLASLKNPTIMHRTTSGNTNVSTGFIEAVDIDRKYRPPAERPPKPIACFYIGFRGYGEHPPDYYRAIYLTERTARELMKKISEKQDIDPACVVRIFHMSQNGIRIMVDDDVVRHIPEGQDMVVDIYEGPSPGGSGGSGHIGSSVEIKLTF</sequence>
<dbReference type="InterPro" id="IPR040167">
    <property type="entry name" value="TF_CP2-like"/>
</dbReference>
<feature type="region of interest" description="Disordered" evidence="6">
    <location>
        <begin position="462"/>
        <end position="491"/>
    </location>
</feature>
<dbReference type="Proteomes" id="UP001150904">
    <property type="component" value="Unassembled WGS sequence"/>
</dbReference>
<feature type="domain" description="Grh/CP2 DB" evidence="7">
    <location>
        <begin position="236"/>
        <end position="487"/>
    </location>
</feature>